<gene>
    <name evidence="1" type="ORF">EV356DRAFT_519402</name>
</gene>
<dbReference type="OrthoDB" id="5354164at2759"/>
<proteinExistence type="predicted"/>
<dbReference type="Proteomes" id="UP000800092">
    <property type="component" value="Unassembled WGS sequence"/>
</dbReference>
<protein>
    <submittedName>
        <fullName evidence="1">Uncharacterized protein</fullName>
    </submittedName>
</protein>
<evidence type="ECO:0000313" key="1">
    <source>
        <dbReference type="EMBL" id="KAF2230757.1"/>
    </source>
</evidence>
<name>A0A6A6GYH1_VIRVR</name>
<reference evidence="1" key="1">
    <citation type="journal article" date="2020" name="Stud. Mycol.">
        <title>101 Dothideomycetes genomes: a test case for predicting lifestyles and emergence of pathogens.</title>
        <authorList>
            <person name="Haridas S."/>
            <person name="Albert R."/>
            <person name="Binder M."/>
            <person name="Bloem J."/>
            <person name="Labutti K."/>
            <person name="Salamov A."/>
            <person name="Andreopoulos B."/>
            <person name="Baker S."/>
            <person name="Barry K."/>
            <person name="Bills G."/>
            <person name="Bluhm B."/>
            <person name="Cannon C."/>
            <person name="Castanera R."/>
            <person name="Culley D."/>
            <person name="Daum C."/>
            <person name="Ezra D."/>
            <person name="Gonzalez J."/>
            <person name="Henrissat B."/>
            <person name="Kuo A."/>
            <person name="Liang C."/>
            <person name="Lipzen A."/>
            <person name="Lutzoni F."/>
            <person name="Magnuson J."/>
            <person name="Mondo S."/>
            <person name="Nolan M."/>
            <person name="Ohm R."/>
            <person name="Pangilinan J."/>
            <person name="Park H.-J."/>
            <person name="Ramirez L."/>
            <person name="Alfaro M."/>
            <person name="Sun H."/>
            <person name="Tritt A."/>
            <person name="Yoshinaga Y."/>
            <person name="Zwiers L.-H."/>
            <person name="Turgeon B."/>
            <person name="Goodwin S."/>
            <person name="Spatafora J."/>
            <person name="Crous P."/>
            <person name="Grigoriev I."/>
        </authorList>
    </citation>
    <scope>NUCLEOTIDE SEQUENCE</scope>
    <source>
        <strain evidence="1">Tuck. ex Michener</strain>
    </source>
</reference>
<sequence length="865" mass="96007">MAINKLQASLAAATNEVTVAAANINFDFTLVKCEVPKEYEELGNALSTKRKEQAEQGTTHITARRLGALFEGICPPTPSLIKAYGNRASQIAEAAKKTSVEPTNSIFAAHTGVDGTSIWAAATSSALHSEISRSSLADWDSSARSWLRTADRTKTKEQQQLMLIIANVNIPINEDMTVPSSVITAWKSALETMENLVSGMPQAVNSGPALLALSSWHLYPDLLLVGHDDAEVRFRDPLVSPGGMLTVGLIRSEKGNSHGVFWSLSLAHMNFYGHPVPTEVRLSHECVKVSFLQFTQAAFGTLLGKWLPPGSEIDSAVRFFVSFQAAVYRAATNDPKAVESQQAAKFLRNSSHWWNVMARVASSYLESSGEERVTIQRLIKLGLKRSSVFIPGSNRQPFFGFLEPVTIVRCLKGTEERIQWLRHVVSDSPISGDHPLIIQYFDSPVTGKTMMPMGEFATAAPLPDRFNKKRKRTPSTQNHLVTHQRWPFPDRAAGYPGEIVSTRDLRTFSPSILEPFQGFRFKEEKNQWEEYAATYVTRLLHHINVRQDPSLGADQQVYRTMLAISAAARIYKIIPSATVSIANLAKPISEIAWARVQESPIPRSVTLSCIVYMESGHDFDPKFLSKPFALAYEDSIYIAMQLTCDPWERPLPYEFKRVLGNVGRPGLTLLVPPASPMMRPSDPASWKIVSDKIFDGHAEDHFRRTSLHLSFTAYYVPLYVHGGHGQDNQIHILESVVSVYDSGVWVGDVDILHALEDSRIYRISPRSCDRRQHTDYPGNLISAESWEDILDPPRERFVIRASSNWVARLASTAVLAQSLPRDPSSLGGTGPGIVICSNNVCRSCNGLVSHIPEKIGIKSIRVFIH</sequence>
<dbReference type="EMBL" id="ML991836">
    <property type="protein sequence ID" value="KAF2230757.1"/>
    <property type="molecule type" value="Genomic_DNA"/>
</dbReference>
<accession>A0A6A6GYH1</accession>
<dbReference type="AlphaFoldDB" id="A0A6A6GYH1"/>
<keyword evidence="2" id="KW-1185">Reference proteome</keyword>
<evidence type="ECO:0000313" key="2">
    <source>
        <dbReference type="Proteomes" id="UP000800092"/>
    </source>
</evidence>
<organism evidence="1 2">
    <name type="scientific">Viridothelium virens</name>
    <name type="common">Speckled blister lichen</name>
    <name type="synonym">Trypethelium virens</name>
    <dbReference type="NCBI Taxonomy" id="1048519"/>
    <lineage>
        <taxon>Eukaryota</taxon>
        <taxon>Fungi</taxon>
        <taxon>Dikarya</taxon>
        <taxon>Ascomycota</taxon>
        <taxon>Pezizomycotina</taxon>
        <taxon>Dothideomycetes</taxon>
        <taxon>Dothideomycetes incertae sedis</taxon>
        <taxon>Trypetheliales</taxon>
        <taxon>Trypetheliaceae</taxon>
        <taxon>Viridothelium</taxon>
    </lineage>
</organism>